<dbReference type="GO" id="GO:0016491">
    <property type="term" value="F:oxidoreductase activity"/>
    <property type="evidence" value="ECO:0007669"/>
    <property type="project" value="InterPro"/>
</dbReference>
<dbReference type="OrthoDB" id="634996at2"/>
<dbReference type="STRING" id="551995.SAMN05192574_11448"/>
<dbReference type="InterPro" id="IPR011990">
    <property type="entry name" value="TPR-like_helical_dom_sf"/>
</dbReference>
<dbReference type="EMBL" id="FOCL01000014">
    <property type="protein sequence ID" value="SEO84383.1"/>
    <property type="molecule type" value="Genomic_DNA"/>
</dbReference>
<evidence type="ECO:0000256" key="2">
    <source>
        <dbReference type="SAM" id="SignalP"/>
    </source>
</evidence>
<evidence type="ECO:0000259" key="3">
    <source>
        <dbReference type="PROSITE" id="PS51352"/>
    </source>
</evidence>
<keyword evidence="5" id="KW-1185">Reference proteome</keyword>
<gene>
    <name evidence="4" type="ORF">SAMN05192574_11448</name>
</gene>
<dbReference type="Pfam" id="PF00578">
    <property type="entry name" value="AhpC-TSA"/>
    <property type="match status" value="1"/>
</dbReference>
<evidence type="ECO:0000313" key="5">
    <source>
        <dbReference type="Proteomes" id="UP000198942"/>
    </source>
</evidence>
<dbReference type="InterPro" id="IPR036249">
    <property type="entry name" value="Thioredoxin-like_sf"/>
</dbReference>
<dbReference type="CDD" id="cd02966">
    <property type="entry name" value="TlpA_like_family"/>
    <property type="match status" value="1"/>
</dbReference>
<feature type="signal peptide" evidence="2">
    <location>
        <begin position="1"/>
        <end position="21"/>
    </location>
</feature>
<keyword evidence="1" id="KW-0676">Redox-active center</keyword>
<dbReference type="InterPro" id="IPR013766">
    <property type="entry name" value="Thioredoxin_domain"/>
</dbReference>
<accession>A0A1H8T1I8</accession>
<organism evidence="4 5">
    <name type="scientific">Mucilaginibacter gossypiicola</name>
    <dbReference type="NCBI Taxonomy" id="551995"/>
    <lineage>
        <taxon>Bacteria</taxon>
        <taxon>Pseudomonadati</taxon>
        <taxon>Bacteroidota</taxon>
        <taxon>Sphingobacteriia</taxon>
        <taxon>Sphingobacteriales</taxon>
        <taxon>Sphingobacteriaceae</taxon>
        <taxon>Mucilaginibacter</taxon>
    </lineage>
</organism>
<dbReference type="InterPro" id="IPR017937">
    <property type="entry name" value="Thioredoxin_CS"/>
</dbReference>
<protein>
    <submittedName>
        <fullName evidence="4">Peroxiredoxin</fullName>
    </submittedName>
</protein>
<feature type="domain" description="Thioredoxin" evidence="3">
    <location>
        <begin position="479"/>
        <end position="633"/>
    </location>
</feature>
<dbReference type="Gene3D" id="1.25.40.10">
    <property type="entry name" value="Tetratricopeptide repeat domain"/>
    <property type="match status" value="1"/>
</dbReference>
<dbReference type="PANTHER" id="PTHR42852">
    <property type="entry name" value="THIOL:DISULFIDE INTERCHANGE PROTEIN DSBE"/>
    <property type="match status" value="1"/>
</dbReference>
<dbReference type="GO" id="GO:0016209">
    <property type="term" value="F:antioxidant activity"/>
    <property type="evidence" value="ECO:0007669"/>
    <property type="project" value="InterPro"/>
</dbReference>
<keyword evidence="2" id="KW-0732">Signal</keyword>
<sequence length="648" mass="72774">MKPHRSILLLPAMLALQSVFAQSNHLTLSSNYPAASEKIQLTYTTKGSPLANKKDISAEVYFLDGKEYPVAEVALKSSDDALTGEFEIPAMAKAFFIKIYSGTDIDNNNDKGYIFEVYKDNKPVPGAYEEEAYVVESNLGSSFGKIKADNDRVFELLKKEYEIYPTVEKKYPGIYYWLLSRNASPATKALMNAKVKSLEKSSNEKDLNLASYILSDLNEKAAADSLKKMIKEKFPIGDIAKNEAIYAMVMEKDLGKRDSIYKDFASKFPESKDPNVDYVRTQLAIDYLKAGNNKAFENYVAQVKNKSALASSYNNIAYDWAEKGTNLDLAEKLSRQSLDIISDKQKNVAAAPFYTKSEMEKRNRATYNMYEDSYAYILYGQKKYNEALKYQKEVYEYDTENDPTTNEHYSLILNALGKYAESKAVIEKALKAGRGTGTLNDELKEAYVGLNKSDKGFDEYLAGLNKISNQKKHDELAKQMINKPAVSFILKDFNGNTVSLANLKGKTVVVDFWATWCGPCKASFPGMQLAVNKYKNNPDVKFLFIDTWETGDSYADVAKKFIAENKYTFTVLFDEKGNDGKQSKVVSQFGVEAIPTKFIIDKNGNIRFSVRGYSGSNQAVLEEVGSMIDMVNEEVAATKEITPKQSMR</sequence>
<reference evidence="5" key="1">
    <citation type="submission" date="2016-10" db="EMBL/GenBank/DDBJ databases">
        <authorList>
            <person name="Varghese N."/>
            <person name="Submissions S."/>
        </authorList>
    </citation>
    <scope>NUCLEOTIDE SEQUENCE [LARGE SCALE GENOMIC DNA]</scope>
    <source>
        <strain evidence="5">Gh-48</strain>
    </source>
</reference>
<evidence type="ECO:0000313" key="4">
    <source>
        <dbReference type="EMBL" id="SEO84383.1"/>
    </source>
</evidence>
<dbReference type="PROSITE" id="PS00194">
    <property type="entry name" value="THIOREDOXIN_1"/>
    <property type="match status" value="1"/>
</dbReference>
<dbReference type="RefSeq" id="WP_091219523.1">
    <property type="nucleotide sequence ID" value="NZ_FOCL01000014.1"/>
</dbReference>
<dbReference type="PANTHER" id="PTHR42852:SF17">
    <property type="entry name" value="THIOREDOXIN-LIKE PROTEIN HI_1115"/>
    <property type="match status" value="1"/>
</dbReference>
<dbReference type="AlphaFoldDB" id="A0A1H8T1I8"/>
<proteinExistence type="predicted"/>
<dbReference type="Proteomes" id="UP000198942">
    <property type="component" value="Unassembled WGS sequence"/>
</dbReference>
<dbReference type="SUPFAM" id="SSF52833">
    <property type="entry name" value="Thioredoxin-like"/>
    <property type="match status" value="1"/>
</dbReference>
<dbReference type="InterPro" id="IPR050553">
    <property type="entry name" value="Thioredoxin_ResA/DsbE_sf"/>
</dbReference>
<feature type="chain" id="PRO_5011680428" evidence="2">
    <location>
        <begin position="22"/>
        <end position="648"/>
    </location>
</feature>
<dbReference type="GO" id="GO:0006950">
    <property type="term" value="P:response to stress"/>
    <property type="evidence" value="ECO:0007669"/>
    <property type="project" value="UniProtKB-ARBA"/>
</dbReference>
<evidence type="ECO:0000256" key="1">
    <source>
        <dbReference type="ARBA" id="ARBA00023284"/>
    </source>
</evidence>
<name>A0A1H8T1I8_9SPHI</name>
<dbReference type="InterPro" id="IPR000866">
    <property type="entry name" value="AhpC/TSA"/>
</dbReference>
<dbReference type="SUPFAM" id="SSF48452">
    <property type="entry name" value="TPR-like"/>
    <property type="match status" value="1"/>
</dbReference>
<dbReference type="PROSITE" id="PS51352">
    <property type="entry name" value="THIOREDOXIN_2"/>
    <property type="match status" value="1"/>
</dbReference>
<dbReference type="Gene3D" id="3.40.30.10">
    <property type="entry name" value="Glutaredoxin"/>
    <property type="match status" value="1"/>
</dbReference>